<dbReference type="Pfam" id="PF07045">
    <property type="entry name" value="DUF1330"/>
    <property type="match status" value="1"/>
</dbReference>
<organism evidence="2 3">
    <name type="scientific">Paracoccus aestuariivivens</name>
    <dbReference type="NCBI Taxonomy" id="1820333"/>
    <lineage>
        <taxon>Bacteria</taxon>
        <taxon>Pseudomonadati</taxon>
        <taxon>Pseudomonadota</taxon>
        <taxon>Alphaproteobacteria</taxon>
        <taxon>Rhodobacterales</taxon>
        <taxon>Paracoccaceae</taxon>
        <taxon>Paracoccus</taxon>
    </lineage>
</organism>
<dbReference type="RefSeq" id="WP_155096231.1">
    <property type="nucleotide sequence ID" value="NZ_WMIE01000008.1"/>
</dbReference>
<evidence type="ECO:0000259" key="1">
    <source>
        <dbReference type="Pfam" id="PF07045"/>
    </source>
</evidence>
<dbReference type="PANTHER" id="PTHR41521:SF4">
    <property type="entry name" value="BLR0684 PROTEIN"/>
    <property type="match status" value="1"/>
</dbReference>
<dbReference type="SUPFAM" id="SSF54909">
    <property type="entry name" value="Dimeric alpha+beta barrel"/>
    <property type="match status" value="1"/>
</dbReference>
<dbReference type="Proteomes" id="UP000478183">
    <property type="component" value="Unassembled WGS sequence"/>
</dbReference>
<evidence type="ECO:0000313" key="3">
    <source>
        <dbReference type="Proteomes" id="UP000478183"/>
    </source>
</evidence>
<keyword evidence="3" id="KW-1185">Reference proteome</keyword>
<comment type="caution">
    <text evidence="2">The sequence shown here is derived from an EMBL/GenBank/DDBJ whole genome shotgun (WGS) entry which is preliminary data.</text>
</comment>
<dbReference type="OrthoDB" id="9806380at2"/>
<reference evidence="2 3" key="1">
    <citation type="submission" date="2019-11" db="EMBL/GenBank/DDBJ databases">
        <authorList>
            <person name="Dong K."/>
        </authorList>
    </citation>
    <scope>NUCLEOTIDE SEQUENCE [LARGE SCALE GENOMIC DNA]</scope>
    <source>
        <strain evidence="2 3">NBRC 111993</strain>
    </source>
</reference>
<dbReference type="InterPro" id="IPR011008">
    <property type="entry name" value="Dimeric_a/b-barrel"/>
</dbReference>
<proteinExistence type="predicted"/>
<dbReference type="Gene3D" id="3.30.70.100">
    <property type="match status" value="1"/>
</dbReference>
<dbReference type="PANTHER" id="PTHR41521">
    <property type="match status" value="1"/>
</dbReference>
<dbReference type="AlphaFoldDB" id="A0A6L6JBN8"/>
<sequence>MPKAYWIGHVTVDDPAAYQAYRHANAAAFAKFGGRFLVRGGEQEPLEGKLRPRSVVIEFPDLVSARACYSSPEYQAALRLRQNCSIADLVIVEGYDG</sequence>
<feature type="domain" description="DUF1330" evidence="1">
    <location>
        <begin position="3"/>
        <end position="95"/>
    </location>
</feature>
<name>A0A6L6JBN8_9RHOB</name>
<gene>
    <name evidence="2" type="ORF">GL286_14235</name>
</gene>
<evidence type="ECO:0000313" key="2">
    <source>
        <dbReference type="EMBL" id="MTH78886.1"/>
    </source>
</evidence>
<accession>A0A6L6JBN8</accession>
<dbReference type="InterPro" id="IPR010753">
    <property type="entry name" value="DUF1330"/>
</dbReference>
<dbReference type="EMBL" id="WMIE01000008">
    <property type="protein sequence ID" value="MTH78886.1"/>
    <property type="molecule type" value="Genomic_DNA"/>
</dbReference>
<protein>
    <submittedName>
        <fullName evidence="2">DUF1330 domain-containing protein</fullName>
    </submittedName>
</protein>